<dbReference type="Proteomes" id="UP000001695">
    <property type="component" value="Chromosome"/>
</dbReference>
<dbReference type="InterPro" id="IPR001647">
    <property type="entry name" value="HTH_TetR"/>
</dbReference>
<dbReference type="STRING" id="395963.Bind_1649"/>
<feature type="DNA-binding region" description="H-T-H motif" evidence="4">
    <location>
        <begin position="28"/>
        <end position="47"/>
    </location>
</feature>
<dbReference type="AlphaFoldDB" id="B2IC25"/>
<evidence type="ECO:0000256" key="3">
    <source>
        <dbReference type="ARBA" id="ARBA00023163"/>
    </source>
</evidence>
<dbReference type="RefSeq" id="WP_012384637.1">
    <property type="nucleotide sequence ID" value="NC_010581.1"/>
</dbReference>
<dbReference type="EMBL" id="CP001016">
    <property type="protein sequence ID" value="ACB95280.1"/>
    <property type="molecule type" value="Genomic_DNA"/>
</dbReference>
<evidence type="ECO:0000256" key="4">
    <source>
        <dbReference type="PROSITE-ProRule" id="PRU00335"/>
    </source>
</evidence>
<dbReference type="Pfam" id="PF21993">
    <property type="entry name" value="TetR_C_13_2"/>
    <property type="match status" value="1"/>
</dbReference>
<dbReference type="eggNOG" id="COG1309">
    <property type="taxonomic scope" value="Bacteria"/>
</dbReference>
<organism evidence="6 7">
    <name type="scientific">Beijerinckia indica subsp. indica (strain ATCC 9039 / DSM 1715 / NCIMB 8712)</name>
    <dbReference type="NCBI Taxonomy" id="395963"/>
    <lineage>
        <taxon>Bacteria</taxon>
        <taxon>Pseudomonadati</taxon>
        <taxon>Pseudomonadota</taxon>
        <taxon>Alphaproteobacteria</taxon>
        <taxon>Hyphomicrobiales</taxon>
        <taxon>Beijerinckiaceae</taxon>
        <taxon>Beijerinckia</taxon>
    </lineage>
</organism>
<reference evidence="7" key="1">
    <citation type="submission" date="2008-03" db="EMBL/GenBank/DDBJ databases">
        <title>Complete sequence of chromosome of Beijerinckia indica subsp. indica ATCC 9039.</title>
        <authorList>
            <consortium name="US DOE Joint Genome Institute"/>
            <person name="Copeland A."/>
            <person name="Lucas S."/>
            <person name="Lapidus A."/>
            <person name="Glavina del Rio T."/>
            <person name="Dalin E."/>
            <person name="Tice H."/>
            <person name="Bruce D."/>
            <person name="Goodwin L."/>
            <person name="Pitluck S."/>
            <person name="LaButti K."/>
            <person name="Schmutz J."/>
            <person name="Larimer F."/>
            <person name="Land M."/>
            <person name="Hauser L."/>
            <person name="Kyrpides N."/>
            <person name="Mikhailova N."/>
            <person name="Dunfield P.F."/>
            <person name="Dedysh S.N."/>
            <person name="Liesack W."/>
            <person name="Saw J.H."/>
            <person name="Alam M."/>
            <person name="Chen Y."/>
            <person name="Murrell J.C."/>
            <person name="Richardson P."/>
        </authorList>
    </citation>
    <scope>NUCLEOTIDE SEQUENCE [LARGE SCALE GENOMIC DNA]</scope>
    <source>
        <strain evidence="7">ATCC 9039 / DSM 1715 / NCIMB 8712</strain>
    </source>
</reference>
<gene>
    <name evidence="6" type="ordered locus">Bind_1649</name>
</gene>
<keyword evidence="1" id="KW-0805">Transcription regulation</keyword>
<reference evidence="6 7" key="2">
    <citation type="journal article" date="2010" name="J. Bacteriol.">
        <title>Complete genome sequence of Beijerinckia indica subsp. indica.</title>
        <authorList>
            <person name="Tamas I."/>
            <person name="Dedysh S.N."/>
            <person name="Liesack W."/>
            <person name="Stott M.B."/>
            <person name="Alam M."/>
            <person name="Murrell J.C."/>
            <person name="Dunfield P.F."/>
        </authorList>
    </citation>
    <scope>NUCLEOTIDE SEQUENCE [LARGE SCALE GENOMIC DNA]</scope>
    <source>
        <strain evidence="7">ATCC 9039 / DSM 1715 / NCIMB 8712</strain>
    </source>
</reference>
<dbReference type="PANTHER" id="PTHR47506:SF7">
    <property type="entry name" value="TRANSCRIPTIONAL REGULATORY PROTEIN"/>
    <property type="match status" value="1"/>
</dbReference>
<keyword evidence="7" id="KW-1185">Reference proteome</keyword>
<dbReference type="Pfam" id="PF00440">
    <property type="entry name" value="TetR_N"/>
    <property type="match status" value="1"/>
</dbReference>
<dbReference type="Gene3D" id="1.10.357.10">
    <property type="entry name" value="Tetracycline Repressor, domain 2"/>
    <property type="match status" value="1"/>
</dbReference>
<evidence type="ECO:0000256" key="2">
    <source>
        <dbReference type="ARBA" id="ARBA00023125"/>
    </source>
</evidence>
<dbReference type="InterPro" id="IPR054156">
    <property type="entry name" value="YxaF_TetR_C"/>
</dbReference>
<dbReference type="PROSITE" id="PS50977">
    <property type="entry name" value="HTH_TETR_2"/>
    <property type="match status" value="1"/>
</dbReference>
<dbReference type="HOGENOM" id="CLU_069356_28_1_5"/>
<dbReference type="SUPFAM" id="SSF48498">
    <property type="entry name" value="Tetracyclin repressor-like, C-terminal domain"/>
    <property type="match status" value="1"/>
</dbReference>
<evidence type="ECO:0000313" key="6">
    <source>
        <dbReference type="EMBL" id="ACB95280.1"/>
    </source>
</evidence>
<keyword evidence="2 4" id="KW-0238">DNA-binding</keyword>
<dbReference type="GO" id="GO:0003677">
    <property type="term" value="F:DNA binding"/>
    <property type="evidence" value="ECO:0007669"/>
    <property type="project" value="UniProtKB-UniRule"/>
</dbReference>
<evidence type="ECO:0000256" key="1">
    <source>
        <dbReference type="ARBA" id="ARBA00023015"/>
    </source>
</evidence>
<keyword evidence="3" id="KW-0804">Transcription</keyword>
<protein>
    <submittedName>
        <fullName evidence="6">Transcriptional regulator, TetR family</fullName>
    </submittedName>
</protein>
<feature type="domain" description="HTH tetR-type" evidence="5">
    <location>
        <begin position="5"/>
        <end position="65"/>
    </location>
</feature>
<dbReference type="InterPro" id="IPR036271">
    <property type="entry name" value="Tet_transcr_reg_TetR-rel_C_sf"/>
</dbReference>
<evidence type="ECO:0000259" key="5">
    <source>
        <dbReference type="PROSITE" id="PS50977"/>
    </source>
</evidence>
<dbReference type="OrthoDB" id="9811084at2"/>
<evidence type="ECO:0000313" key="7">
    <source>
        <dbReference type="Proteomes" id="UP000001695"/>
    </source>
</evidence>
<dbReference type="InterPro" id="IPR023772">
    <property type="entry name" value="DNA-bd_HTH_TetR-type_CS"/>
</dbReference>
<proteinExistence type="predicted"/>
<dbReference type="KEGG" id="bid:Bind_1649"/>
<accession>B2IC25</accession>
<name>B2IC25_BEII9</name>
<dbReference type="PRINTS" id="PR00455">
    <property type="entry name" value="HTHTETR"/>
</dbReference>
<dbReference type="PROSITE" id="PS01081">
    <property type="entry name" value="HTH_TETR_1"/>
    <property type="match status" value="1"/>
</dbReference>
<sequence>MQHDTSRYKDILSAAESLFRYKGYHATSMSDVAEICHVQKPALYHHFSSKEELALAVMAEVQTYFDSSVFVYAYDDALLPEIQLLNMNKMIERYYSVGSGGCLFANFTIEQIDSIPAFVVPIRYYFESWSNAYIAIFSKAYGFEEAESLAGGFVSDLQGALIMIRVTQDSEHLLRIFRRLTQKLHTGPLLEK</sequence>
<dbReference type="SUPFAM" id="SSF46689">
    <property type="entry name" value="Homeodomain-like"/>
    <property type="match status" value="1"/>
</dbReference>
<dbReference type="PANTHER" id="PTHR47506">
    <property type="entry name" value="TRANSCRIPTIONAL REGULATORY PROTEIN"/>
    <property type="match status" value="1"/>
</dbReference>
<dbReference type="InterPro" id="IPR009057">
    <property type="entry name" value="Homeodomain-like_sf"/>
</dbReference>